<accession>A0A8J2XXR7</accession>
<dbReference type="InterPro" id="IPR014263">
    <property type="entry name" value="Methanolan_biosynth_EpsI"/>
</dbReference>
<evidence type="ECO:0000313" key="3">
    <source>
        <dbReference type="Proteomes" id="UP000620266"/>
    </source>
</evidence>
<evidence type="ECO:0000313" key="2">
    <source>
        <dbReference type="EMBL" id="GGC04892.1"/>
    </source>
</evidence>
<dbReference type="NCBIfam" id="TIGR02914">
    <property type="entry name" value="EpsI_fam"/>
    <property type="match status" value="1"/>
</dbReference>
<dbReference type="Pfam" id="PF11984">
    <property type="entry name" value="DUF3485"/>
    <property type="match status" value="1"/>
</dbReference>
<protein>
    <recommendedName>
        <fullName evidence="1">Methanolan biosynthesis EpsI domain-containing protein</fullName>
    </recommendedName>
</protein>
<dbReference type="InterPro" id="IPR006311">
    <property type="entry name" value="TAT_signal"/>
</dbReference>
<dbReference type="AlphaFoldDB" id="A0A8J2XXR7"/>
<dbReference type="RefSeq" id="WP_188395329.1">
    <property type="nucleotide sequence ID" value="NZ_BMCG01000002.1"/>
</dbReference>
<gene>
    <name evidence="2" type="ORF">GCM10007205_12610</name>
</gene>
<dbReference type="EMBL" id="BMCG01000002">
    <property type="protein sequence ID" value="GGC04892.1"/>
    <property type="molecule type" value="Genomic_DNA"/>
</dbReference>
<dbReference type="Proteomes" id="UP000620266">
    <property type="component" value="Unassembled WGS sequence"/>
</dbReference>
<reference evidence="2" key="2">
    <citation type="submission" date="2020-09" db="EMBL/GenBank/DDBJ databases">
        <authorList>
            <person name="Sun Q."/>
            <person name="Sedlacek I."/>
        </authorList>
    </citation>
    <scope>NUCLEOTIDE SEQUENCE</scope>
    <source>
        <strain evidence="2">CCM 7086</strain>
    </source>
</reference>
<dbReference type="NCBIfam" id="NF045609">
    <property type="entry name" value="EpsI_type_B"/>
    <property type="match status" value="1"/>
</dbReference>
<feature type="domain" description="Methanolan biosynthesis EpsI" evidence="1">
    <location>
        <begin position="17"/>
        <end position="225"/>
    </location>
</feature>
<proteinExistence type="predicted"/>
<dbReference type="InterPro" id="IPR054653">
    <property type="entry name" value="EpsI_type_B_pred"/>
</dbReference>
<comment type="caution">
    <text evidence="2">The sequence shown here is derived from an EMBL/GenBank/DDBJ whole genome shotgun (WGS) entry which is preliminary data.</text>
</comment>
<name>A0A8J2XXR7_9BURK</name>
<dbReference type="PROSITE" id="PS51318">
    <property type="entry name" value="TAT"/>
    <property type="match status" value="1"/>
</dbReference>
<reference evidence="2" key="1">
    <citation type="journal article" date="2014" name="Int. J. Syst. Evol. Microbiol.">
        <title>Complete genome sequence of Corynebacterium casei LMG S-19264T (=DSM 44701T), isolated from a smear-ripened cheese.</title>
        <authorList>
            <consortium name="US DOE Joint Genome Institute (JGI-PGF)"/>
            <person name="Walter F."/>
            <person name="Albersmeier A."/>
            <person name="Kalinowski J."/>
            <person name="Ruckert C."/>
        </authorList>
    </citation>
    <scope>NUCLEOTIDE SEQUENCE</scope>
    <source>
        <strain evidence="2">CCM 7086</strain>
    </source>
</reference>
<sequence length="241" mass="26190">MPMPLPDQTRRTMLFGLALGAIMVSTAGAIPFVTPTDMLAAQRPAVDLDALVPTSFGDWHEDRALASAVVNPQTEAALRRIYATTLSRIYVNRNGERIMLSIAYGSDQGGESTQAHRPEICYAAQGFSLHDNHVDALQTVHGVIPVRRLVAINGMRHEPLTYWVTVGDKATLPGLRRKLAQLAYGLNGTIPDGLIFRVSSIQNDVQGAYRLQNGFVDALFDALTPEQRVRLAGRTEAGGQA</sequence>
<keyword evidence="3" id="KW-1185">Reference proteome</keyword>
<organism evidence="2 3">
    <name type="scientific">Oxalicibacterium flavum</name>
    <dbReference type="NCBI Taxonomy" id="179467"/>
    <lineage>
        <taxon>Bacteria</taxon>
        <taxon>Pseudomonadati</taxon>
        <taxon>Pseudomonadota</taxon>
        <taxon>Betaproteobacteria</taxon>
        <taxon>Burkholderiales</taxon>
        <taxon>Oxalobacteraceae</taxon>
        <taxon>Oxalicibacterium</taxon>
    </lineage>
</organism>
<evidence type="ECO:0000259" key="1">
    <source>
        <dbReference type="Pfam" id="PF11984"/>
    </source>
</evidence>